<proteinExistence type="predicted"/>
<reference evidence="2" key="1">
    <citation type="submission" date="2022-07" db="EMBL/GenBank/DDBJ databases">
        <title>Evaluation of T. orientalis genome assembly methods using nanopore sequencing and analysis of variation between genomes.</title>
        <authorList>
            <person name="Yam J."/>
            <person name="Micallef M.L."/>
            <person name="Liu M."/>
            <person name="Djordjevic S.P."/>
            <person name="Bogema D.R."/>
            <person name="Jenkins C."/>
        </authorList>
    </citation>
    <scope>NUCLEOTIDE SEQUENCE</scope>
    <source>
        <strain evidence="2">Goon Nure</strain>
    </source>
</reference>
<dbReference type="EMBL" id="CP056072">
    <property type="protein sequence ID" value="UKK02898.2"/>
    <property type="molecule type" value="Genomic_DNA"/>
</dbReference>
<protein>
    <submittedName>
        <fullName evidence="2">Uncharacterized protein</fullName>
    </submittedName>
</protein>
<evidence type="ECO:0000256" key="1">
    <source>
        <dbReference type="SAM" id="MobiDB-lite"/>
    </source>
</evidence>
<name>A0A976QVW3_THEOR</name>
<sequence length="372" mass="41774">MDGKFNIHVGLTHPSNYPHLVRDLVSSNDILSKHSSKVDFNLSDDSGPINHQNSKINITIGRFNPKITKFTPRRHTSILKHSKSNLTNTSSSIQYPQETNLENLTSLSSYDFSKLGSNSTNKFSPSESFVRKSVTFSSVPVSSSDTLGVQSISSFGSRDTSNLSKQSSKQLESEPESLRKSCSSGRKDLLNVFRNVVKNVINVNRLTNLRSYYGSGFLGAESLENVGFGDYMNNQESLNLIGSIADEPLMNKASTDSLSHVVMMNRKSKGFLNSNFGLKLSKIKQKHEFVQNLLDDLGDPLKLLKTDAPLCNILEEHVNTNRLIHPFYINYYPKKAEIVEEEFDSQKLCKSPTKEMRNFRMEDYPSLLSVLK</sequence>
<feature type="region of interest" description="Disordered" evidence="1">
    <location>
        <begin position="153"/>
        <end position="180"/>
    </location>
</feature>
<feature type="compositionally biased region" description="Polar residues" evidence="1">
    <location>
        <begin position="153"/>
        <end position="170"/>
    </location>
</feature>
<accession>A0A976QVW3</accession>
<evidence type="ECO:0000313" key="3">
    <source>
        <dbReference type="Proteomes" id="UP000244811"/>
    </source>
</evidence>
<dbReference type="AlphaFoldDB" id="A0A976QVW3"/>
<gene>
    <name evidence="2" type="ORF">MACK_002996</name>
</gene>
<evidence type="ECO:0000313" key="2">
    <source>
        <dbReference type="EMBL" id="UKK02898.2"/>
    </source>
</evidence>
<organism evidence="2 3">
    <name type="scientific">Theileria orientalis</name>
    <dbReference type="NCBI Taxonomy" id="68886"/>
    <lineage>
        <taxon>Eukaryota</taxon>
        <taxon>Sar</taxon>
        <taxon>Alveolata</taxon>
        <taxon>Apicomplexa</taxon>
        <taxon>Aconoidasida</taxon>
        <taxon>Piroplasmida</taxon>
        <taxon>Theileriidae</taxon>
        <taxon>Theileria</taxon>
    </lineage>
</organism>
<dbReference type="Proteomes" id="UP000244811">
    <property type="component" value="Chromosome 4"/>
</dbReference>